<protein>
    <recommendedName>
        <fullName evidence="10">Tubulin nucleotide-binding domain-like protein</fullName>
    </recommendedName>
</protein>
<evidence type="ECO:0000256" key="2">
    <source>
        <dbReference type="ARBA" id="ARBA00004173"/>
    </source>
</evidence>
<keyword evidence="9" id="KW-1185">Reference proteome</keyword>
<evidence type="ECO:0000256" key="4">
    <source>
        <dbReference type="ARBA" id="ARBA00023128"/>
    </source>
</evidence>
<dbReference type="GeneID" id="37045890"/>
<comment type="subcellular location">
    <subcellularLocation>
        <location evidence="2">Mitochondrion</location>
    </subcellularLocation>
</comment>
<organism evidence="8 9">
    <name type="scientific">Acaromyces ingoldii</name>
    <dbReference type="NCBI Taxonomy" id="215250"/>
    <lineage>
        <taxon>Eukaryota</taxon>
        <taxon>Fungi</taxon>
        <taxon>Dikarya</taxon>
        <taxon>Basidiomycota</taxon>
        <taxon>Ustilaginomycotina</taxon>
        <taxon>Exobasidiomycetes</taxon>
        <taxon>Exobasidiales</taxon>
        <taxon>Cryptobasidiaceae</taxon>
        <taxon>Acaromyces</taxon>
    </lineage>
</organism>
<comment type="function">
    <text evidence="1">Involved in the partitioning of the mitochondrial organelle and mitochondrial DNA (mtDNA) inheritance.</text>
</comment>
<evidence type="ECO:0000256" key="5">
    <source>
        <dbReference type="SAM" id="MobiDB-lite"/>
    </source>
</evidence>
<dbReference type="Proteomes" id="UP000245768">
    <property type="component" value="Unassembled WGS sequence"/>
</dbReference>
<feature type="region of interest" description="Disordered" evidence="5">
    <location>
        <begin position="450"/>
        <end position="472"/>
    </location>
</feature>
<evidence type="ECO:0008006" key="10">
    <source>
        <dbReference type="Google" id="ProtNLM"/>
    </source>
</evidence>
<reference evidence="8 9" key="1">
    <citation type="journal article" date="2018" name="Mol. Biol. Evol.">
        <title>Broad Genomic Sampling Reveals a Smut Pathogenic Ancestry of the Fungal Clade Ustilaginomycotina.</title>
        <authorList>
            <person name="Kijpornyongpan T."/>
            <person name="Mondo S.J."/>
            <person name="Barry K."/>
            <person name="Sandor L."/>
            <person name="Lee J."/>
            <person name="Lipzen A."/>
            <person name="Pangilinan J."/>
            <person name="LaButti K."/>
            <person name="Hainaut M."/>
            <person name="Henrissat B."/>
            <person name="Grigoriev I.V."/>
            <person name="Spatafora J.W."/>
            <person name="Aime M.C."/>
        </authorList>
    </citation>
    <scope>NUCLEOTIDE SEQUENCE [LARGE SCALE GENOMIC DNA]</scope>
    <source>
        <strain evidence="8 9">MCA 4198</strain>
    </source>
</reference>
<gene>
    <name evidence="8" type="ORF">FA10DRAFT_285201</name>
</gene>
<feature type="domain" description="Misato Segment II tubulin-like" evidence="6">
    <location>
        <begin position="6"/>
        <end position="83"/>
    </location>
</feature>
<dbReference type="SUPFAM" id="SSF52490">
    <property type="entry name" value="Tubulin nucleotide-binding domain-like"/>
    <property type="match status" value="1"/>
</dbReference>
<dbReference type="EMBL" id="KZ819635">
    <property type="protein sequence ID" value="PWN92326.1"/>
    <property type="molecule type" value="Genomic_DNA"/>
</dbReference>
<dbReference type="InterPro" id="IPR029209">
    <property type="entry name" value="DML1/Misato_tubulin"/>
</dbReference>
<dbReference type="GO" id="GO:0005739">
    <property type="term" value="C:mitochondrion"/>
    <property type="evidence" value="ECO:0007669"/>
    <property type="project" value="UniProtKB-SubCell"/>
</dbReference>
<proteinExistence type="inferred from homology"/>
<feature type="domain" description="DML1/Misato tubulin" evidence="7">
    <location>
        <begin position="205"/>
        <end position="395"/>
    </location>
</feature>
<comment type="similarity">
    <text evidence="3">Belongs to the misato family.</text>
</comment>
<accession>A0A316YTF8</accession>
<dbReference type="Pfam" id="PF14881">
    <property type="entry name" value="Tubulin_3"/>
    <property type="match status" value="1"/>
</dbReference>
<dbReference type="Gene3D" id="3.40.50.1440">
    <property type="entry name" value="Tubulin/FtsZ, GTPase domain"/>
    <property type="match status" value="1"/>
</dbReference>
<evidence type="ECO:0000256" key="1">
    <source>
        <dbReference type="ARBA" id="ARBA00003757"/>
    </source>
</evidence>
<feature type="compositionally biased region" description="Basic and acidic residues" evidence="5">
    <location>
        <begin position="459"/>
        <end position="472"/>
    </location>
</feature>
<dbReference type="OrthoDB" id="271881at2759"/>
<evidence type="ECO:0000256" key="3">
    <source>
        <dbReference type="ARBA" id="ARBA00008507"/>
    </source>
</evidence>
<evidence type="ECO:0000313" key="9">
    <source>
        <dbReference type="Proteomes" id="UP000245768"/>
    </source>
</evidence>
<dbReference type="PANTHER" id="PTHR13391">
    <property type="entry name" value="MITOCHONDRIAL DISTRIBUTION REGULATOR MISATO"/>
    <property type="match status" value="1"/>
</dbReference>
<dbReference type="InParanoid" id="A0A316YTF8"/>
<dbReference type="AlphaFoldDB" id="A0A316YTF8"/>
<evidence type="ECO:0000313" key="8">
    <source>
        <dbReference type="EMBL" id="PWN92326.1"/>
    </source>
</evidence>
<dbReference type="GO" id="GO:0007005">
    <property type="term" value="P:mitochondrion organization"/>
    <property type="evidence" value="ECO:0007669"/>
    <property type="project" value="InterPro"/>
</dbReference>
<feature type="region of interest" description="Disordered" evidence="5">
    <location>
        <begin position="657"/>
        <end position="689"/>
    </location>
</feature>
<name>A0A316YTF8_9BASI</name>
<dbReference type="InterPro" id="IPR049942">
    <property type="entry name" value="DML1/Misato"/>
</dbReference>
<evidence type="ECO:0000259" key="6">
    <source>
        <dbReference type="Pfam" id="PF10644"/>
    </source>
</evidence>
<dbReference type="Pfam" id="PF10644">
    <property type="entry name" value="Misat_Tub_SegII"/>
    <property type="match status" value="1"/>
</dbReference>
<dbReference type="PANTHER" id="PTHR13391:SF0">
    <property type="entry name" value="PROTEIN MISATO HOMOLOG 1"/>
    <property type="match status" value="1"/>
</dbReference>
<keyword evidence="4" id="KW-0496">Mitochondrion</keyword>
<sequence length="689" mass="76045">MTLQQKETIHLTFGALPLHISTNFFNQQSSHFQYSAPDEGEEASEPTLDADVDFQEGVGTRRGESTFFPREIVCAFKEELGTRWGAYDVVFEDDDDEENRRDQLAPEDGVYDEEVLRAANAPKEGLLAWSRPAEVFRTSGRVRRAVYAEEVDDEEADDTDDDYEYEQRVETKDTTPEPSTLAAVPVKRQAPGRRLPPFAYAHNPHHPRSIVTLPQMHGAAGALGPMGADRHQGFAPLDSFEAGWSLAREMERDSSAVDESLRFFAENSDLLQTFNLVSSSSDGFSGLAHATLEVLQDEYPKTPVVAWAAQWGEVDFEAVGEDAERARLSKLRRTNQILSLWSLSHASLFVPLHLPSSLSQVSDSPFTKHADWTDPRNAGALFAANMDTATLLSRLRKGREPTSTMISRLNWRHDTPIASLSGCLPTPPLAPIVMESSNKMDPIEALLASRGYGSRPSKRGPEHLSPQERAERGAQQIRRYNANFSFKEQEGQSLSSTDFANHAVARDDDMLAKTPTKEALERYLSNGETIDEPLTKASFVPLGFNVRSAAFPQIFGRNVTSQGRMMASSQVKTRRVDKVSMATTLRTTPSTSNTLRPAKAFVDRTLIRGHAPLSAFGIGGTRGTAAGQAANDESEGLLGGRDGLMEIRERLEELLSAYEEEGATGHDAEEGMGTDEEYAQEAGDEDWDL</sequence>
<dbReference type="RefSeq" id="XP_025379524.1">
    <property type="nucleotide sequence ID" value="XM_025523974.1"/>
</dbReference>
<evidence type="ECO:0000259" key="7">
    <source>
        <dbReference type="Pfam" id="PF14881"/>
    </source>
</evidence>
<dbReference type="InterPro" id="IPR019605">
    <property type="entry name" value="Misato_II_tubulin-like"/>
</dbReference>
<dbReference type="InterPro" id="IPR036525">
    <property type="entry name" value="Tubulin/FtsZ_GTPase_sf"/>
</dbReference>
<dbReference type="STRING" id="215250.A0A316YTF8"/>
<feature type="compositionally biased region" description="Acidic residues" evidence="5">
    <location>
        <begin position="670"/>
        <end position="689"/>
    </location>
</feature>